<dbReference type="CDD" id="cd07182">
    <property type="entry name" value="RNase_HII_bacteria_HII_like"/>
    <property type="match status" value="1"/>
</dbReference>
<dbReference type="GO" id="GO:0043137">
    <property type="term" value="P:DNA replication, removal of RNA primer"/>
    <property type="evidence" value="ECO:0007669"/>
    <property type="project" value="TreeGrafter"/>
</dbReference>
<feature type="binding site" evidence="14 15">
    <location>
        <position position="94"/>
    </location>
    <ligand>
        <name>a divalent metal cation</name>
        <dbReference type="ChEBI" id="CHEBI:60240"/>
    </ligand>
</feature>
<keyword evidence="11 14" id="KW-0255">Endonuclease</keyword>
<dbReference type="OrthoDB" id="9803420at2"/>
<evidence type="ECO:0000256" key="10">
    <source>
        <dbReference type="ARBA" id="ARBA00022723"/>
    </source>
</evidence>
<name>A0A410DW04_9CLOT</name>
<feature type="binding site" evidence="14 15">
    <location>
        <position position="95"/>
    </location>
    <ligand>
        <name>a divalent metal cation</name>
        <dbReference type="ChEBI" id="CHEBI:60240"/>
    </ligand>
</feature>
<dbReference type="GO" id="GO:0006298">
    <property type="term" value="P:mismatch repair"/>
    <property type="evidence" value="ECO:0007669"/>
    <property type="project" value="TreeGrafter"/>
</dbReference>
<gene>
    <name evidence="14" type="primary">rnhB</name>
    <name evidence="18" type="ORF">C1I91_17145</name>
</gene>
<comment type="similarity">
    <text evidence="5 14 16">Belongs to the RNase HII family.</text>
</comment>
<feature type="domain" description="RNase H type-2" evidence="17">
    <location>
        <begin position="88"/>
        <end position="275"/>
    </location>
</feature>
<reference evidence="18 19" key="1">
    <citation type="submission" date="2018-01" db="EMBL/GenBank/DDBJ databases">
        <title>Genome Sequencing and Assembly of Anaerobacter polyendosporus strain CT4.</title>
        <authorList>
            <person name="Tachaapaikoon C."/>
            <person name="Sutheeworapong S."/>
            <person name="Jenjaroenpun P."/>
            <person name="Wongsurawat T."/>
            <person name="Nookeaw I."/>
            <person name="Cheawchanlertfa P."/>
            <person name="Kosugi A."/>
            <person name="Cheevadhanarak S."/>
            <person name="Ratanakhanokchai K."/>
        </authorList>
    </citation>
    <scope>NUCLEOTIDE SEQUENCE [LARGE SCALE GENOMIC DNA]</scope>
    <source>
        <strain evidence="18 19">CT4</strain>
    </source>
</reference>
<dbReference type="InterPro" id="IPR036397">
    <property type="entry name" value="RNaseH_sf"/>
</dbReference>
<dbReference type="SUPFAM" id="SSF53098">
    <property type="entry name" value="Ribonuclease H-like"/>
    <property type="match status" value="1"/>
</dbReference>
<keyword evidence="8 14" id="KW-0963">Cytoplasm</keyword>
<comment type="catalytic activity">
    <reaction evidence="1 14 15 16">
        <text>Endonucleolytic cleavage to 5'-phosphomonoester.</text>
        <dbReference type="EC" id="3.1.26.4"/>
    </reaction>
</comment>
<sequence>MLKDKIIYLKEKLSELSFNEIKELTSTITISLSKKEELVELITILSMDKRKNVLALAKRIENALLREEAEFNRVREMYLFDKSFSKFRYVAGVDEVGRGPLAGPIVGAAVILDLNNLNDVILGIKDSKALSEQKREELDVIIREKAIAFSISVCTNKEIDTLGIAHCNNKIFLDACRTLPVEPQLVLSDGYPVRNLNKPNKYIIKGDAKSASIACASIIAKVFRDKLMKEYDAIYPGYGFNDNVGYGTQKHIDAIHNIGTCEIHRMSFLNNILSK</sequence>
<keyword evidence="13 14" id="KW-0464">Manganese</keyword>
<evidence type="ECO:0000313" key="18">
    <source>
        <dbReference type="EMBL" id="QAA33227.1"/>
    </source>
</evidence>
<keyword evidence="9 14" id="KW-0540">Nuclease</keyword>
<dbReference type="PANTHER" id="PTHR10954">
    <property type="entry name" value="RIBONUCLEASE H2 SUBUNIT A"/>
    <property type="match status" value="1"/>
</dbReference>
<evidence type="ECO:0000256" key="6">
    <source>
        <dbReference type="ARBA" id="ARBA00012180"/>
    </source>
</evidence>
<dbReference type="PROSITE" id="PS51975">
    <property type="entry name" value="RNASE_H_2"/>
    <property type="match status" value="1"/>
</dbReference>
<evidence type="ECO:0000256" key="4">
    <source>
        <dbReference type="ARBA" id="ARBA00004496"/>
    </source>
</evidence>
<evidence type="ECO:0000313" key="19">
    <source>
        <dbReference type="Proteomes" id="UP000286268"/>
    </source>
</evidence>
<protein>
    <recommendedName>
        <fullName evidence="7 14">Ribonuclease HII</fullName>
        <shortName evidence="14">RNase HII</shortName>
        <ecNumber evidence="6 14">3.1.26.4</ecNumber>
    </recommendedName>
</protein>
<evidence type="ECO:0000256" key="13">
    <source>
        <dbReference type="ARBA" id="ARBA00023211"/>
    </source>
</evidence>
<evidence type="ECO:0000256" key="16">
    <source>
        <dbReference type="RuleBase" id="RU003515"/>
    </source>
</evidence>
<proteinExistence type="inferred from homology"/>
<dbReference type="InterPro" id="IPR001352">
    <property type="entry name" value="RNase_HII/HIII"/>
</dbReference>
<dbReference type="GO" id="GO:0003723">
    <property type="term" value="F:RNA binding"/>
    <property type="evidence" value="ECO:0007669"/>
    <property type="project" value="UniProtKB-UniRule"/>
</dbReference>
<comment type="cofactor">
    <cofactor evidence="14 15">
        <name>Mn(2+)</name>
        <dbReference type="ChEBI" id="CHEBI:29035"/>
    </cofactor>
    <cofactor evidence="14 15">
        <name>Mg(2+)</name>
        <dbReference type="ChEBI" id="CHEBI:18420"/>
    </cofactor>
    <text evidence="14 15">Manganese or magnesium. Binds 1 divalent metal ion per monomer in the absence of substrate. May bind a second metal ion after substrate binding.</text>
</comment>
<keyword evidence="19" id="KW-1185">Reference proteome</keyword>
<evidence type="ECO:0000256" key="15">
    <source>
        <dbReference type="PROSITE-ProRule" id="PRU01319"/>
    </source>
</evidence>
<comment type="subcellular location">
    <subcellularLocation>
        <location evidence="4 14">Cytoplasm</location>
    </subcellularLocation>
</comment>
<keyword evidence="12 14" id="KW-0378">Hydrolase</keyword>
<dbReference type="Gene3D" id="3.30.420.10">
    <property type="entry name" value="Ribonuclease H-like superfamily/Ribonuclease H"/>
    <property type="match status" value="1"/>
</dbReference>
<dbReference type="NCBIfam" id="NF000594">
    <property type="entry name" value="PRK00015.1-1"/>
    <property type="match status" value="1"/>
</dbReference>
<accession>A0A410DW04</accession>
<evidence type="ECO:0000259" key="17">
    <source>
        <dbReference type="PROSITE" id="PS51975"/>
    </source>
</evidence>
<dbReference type="HAMAP" id="MF_00052_B">
    <property type="entry name" value="RNase_HII_B"/>
    <property type="match status" value="1"/>
</dbReference>
<comment type="cofactor">
    <cofactor evidence="2">
        <name>Mg(2+)</name>
        <dbReference type="ChEBI" id="CHEBI:18420"/>
    </cofactor>
</comment>
<evidence type="ECO:0000256" key="7">
    <source>
        <dbReference type="ARBA" id="ARBA00019179"/>
    </source>
</evidence>
<evidence type="ECO:0000256" key="12">
    <source>
        <dbReference type="ARBA" id="ARBA00022801"/>
    </source>
</evidence>
<evidence type="ECO:0000256" key="9">
    <source>
        <dbReference type="ARBA" id="ARBA00022722"/>
    </source>
</evidence>
<dbReference type="InterPro" id="IPR024567">
    <property type="entry name" value="RNase_HII/HIII_dom"/>
</dbReference>
<dbReference type="InterPro" id="IPR012337">
    <property type="entry name" value="RNaseH-like_sf"/>
</dbReference>
<dbReference type="GO" id="GO:0004523">
    <property type="term" value="F:RNA-DNA hybrid ribonuclease activity"/>
    <property type="evidence" value="ECO:0007669"/>
    <property type="project" value="UniProtKB-UniRule"/>
</dbReference>
<dbReference type="GO" id="GO:0030145">
    <property type="term" value="F:manganese ion binding"/>
    <property type="evidence" value="ECO:0007669"/>
    <property type="project" value="UniProtKB-UniRule"/>
</dbReference>
<dbReference type="InterPro" id="IPR022898">
    <property type="entry name" value="RNase_HII"/>
</dbReference>
<dbReference type="Proteomes" id="UP000286268">
    <property type="component" value="Chromosome"/>
</dbReference>
<evidence type="ECO:0000256" key="5">
    <source>
        <dbReference type="ARBA" id="ARBA00007383"/>
    </source>
</evidence>
<dbReference type="NCBIfam" id="NF000595">
    <property type="entry name" value="PRK00015.1-3"/>
    <property type="match status" value="1"/>
</dbReference>
<dbReference type="GO" id="GO:0005737">
    <property type="term" value="C:cytoplasm"/>
    <property type="evidence" value="ECO:0007669"/>
    <property type="project" value="UniProtKB-SubCell"/>
</dbReference>
<evidence type="ECO:0000256" key="2">
    <source>
        <dbReference type="ARBA" id="ARBA00001946"/>
    </source>
</evidence>
<evidence type="ECO:0000256" key="3">
    <source>
        <dbReference type="ARBA" id="ARBA00004065"/>
    </source>
</evidence>
<dbReference type="KEGG" id="cmah:C1I91_17145"/>
<keyword evidence="10 14" id="KW-0479">Metal-binding</keyword>
<comment type="function">
    <text evidence="3 14 16">Endonuclease that specifically degrades the RNA of RNA-DNA hybrids.</text>
</comment>
<dbReference type="AlphaFoldDB" id="A0A410DW04"/>
<organism evidence="18 19">
    <name type="scientific">Clostridium manihotivorum</name>
    <dbReference type="NCBI Taxonomy" id="2320868"/>
    <lineage>
        <taxon>Bacteria</taxon>
        <taxon>Bacillati</taxon>
        <taxon>Bacillota</taxon>
        <taxon>Clostridia</taxon>
        <taxon>Eubacteriales</taxon>
        <taxon>Clostridiaceae</taxon>
        <taxon>Clostridium</taxon>
    </lineage>
</organism>
<evidence type="ECO:0000256" key="8">
    <source>
        <dbReference type="ARBA" id="ARBA00022490"/>
    </source>
</evidence>
<dbReference type="Pfam" id="PF01351">
    <property type="entry name" value="RNase_HII"/>
    <property type="match status" value="1"/>
</dbReference>
<dbReference type="EMBL" id="CP025746">
    <property type="protein sequence ID" value="QAA33227.1"/>
    <property type="molecule type" value="Genomic_DNA"/>
</dbReference>
<evidence type="ECO:0000256" key="11">
    <source>
        <dbReference type="ARBA" id="ARBA00022759"/>
    </source>
</evidence>
<evidence type="ECO:0000256" key="1">
    <source>
        <dbReference type="ARBA" id="ARBA00000077"/>
    </source>
</evidence>
<dbReference type="GO" id="GO:0032299">
    <property type="term" value="C:ribonuclease H2 complex"/>
    <property type="evidence" value="ECO:0007669"/>
    <property type="project" value="TreeGrafter"/>
</dbReference>
<feature type="binding site" evidence="14 15">
    <location>
        <position position="189"/>
    </location>
    <ligand>
        <name>a divalent metal cation</name>
        <dbReference type="ChEBI" id="CHEBI:60240"/>
    </ligand>
</feature>
<evidence type="ECO:0000256" key="14">
    <source>
        <dbReference type="HAMAP-Rule" id="MF_00052"/>
    </source>
</evidence>
<dbReference type="PANTHER" id="PTHR10954:SF18">
    <property type="entry name" value="RIBONUCLEASE HII"/>
    <property type="match status" value="1"/>
</dbReference>
<dbReference type="EC" id="3.1.26.4" evidence="6 14"/>